<dbReference type="SUPFAM" id="SSF53098">
    <property type="entry name" value="Ribonuclease H-like"/>
    <property type="match status" value="1"/>
</dbReference>
<evidence type="ECO:0000256" key="1">
    <source>
        <dbReference type="SAM" id="MobiDB-lite"/>
    </source>
</evidence>
<dbReference type="InterPro" id="IPR012337">
    <property type="entry name" value="RNaseH-like_sf"/>
</dbReference>
<name>A0ABP0KQ35_9DINO</name>
<feature type="region of interest" description="Disordered" evidence="1">
    <location>
        <begin position="1111"/>
        <end position="1137"/>
    </location>
</feature>
<keyword evidence="4" id="KW-1185">Reference proteome</keyword>
<feature type="compositionally biased region" description="Polar residues" evidence="1">
    <location>
        <begin position="89"/>
        <end position="101"/>
    </location>
</feature>
<feature type="compositionally biased region" description="Low complexity" evidence="1">
    <location>
        <begin position="619"/>
        <end position="641"/>
    </location>
</feature>
<gene>
    <name evidence="3" type="ORF">CCMP2556_LOCUS17315</name>
</gene>
<sequence length="1646" mass="184508">MREFRSGSSRILISTDLLARGIDVQQAVYSTRGDFKQLDLPTVWFELFRCLPTELNLPDNLTDPDDVALMVTVTMLAMALRDKSRGRGNDSSAPSWTSNMGPSRGVKFRGGAAPTPPAWSYDVKDIRAYEKYEKKVRLWQMHARHFMTDKEIGLSLYTSPRGEAEQELEFLEAEAIYDRQGVDAILQHLRASFQQKTSVYIKRQYLFEYETLGCFNCAVVPEPNDDPEGDDLPQEGQDEVPGDDDELGEKDPSGEDLGLNDLAEVLTVTARKLAAVTQGRKFSGQPKRSLADKKRNSICAGCGNKGHWANDDECPLNQNQSGSSSAAPKRKGKGHKGRDDRGAVDAKKVMTVFHNTGFDSTIEYIPDDTAPNHHFAMVCTAPIFSCLTTSFQDSFGYMIMDTACQRACCGQMWMDGHEKLLKEFSLKVFYEESNEHFQFGSGQPVVSTQKAWIPAGLEQHCLSFGVNVLPSEIPFLGSLKILNSLGSIIDLNQRVVHFSTIGVTCPLKRVCGHLAVEICVFPPRPHRLSIWSKLFESGFTDPEIAHVCLLKVYDPVLRQRWKHLCRRLHHLARAAVVHVYQAKRLGVLSAKDYKNITDKDETTDDPKNKEKMPQRRAKASTAARSKTASSAAASSSTPAKAYHVKNQTECPHPTFKRRGNRHGSFATCTARMARWKWDGRGWKQHGSSSKLSLPLPSFLTTVDGSIKPPGYTGETFLQLPPPGYETHEAIQPDAGLRCGIHRSGGTRGGGDGQHLQLAPGKRKRLVGEVKKATKALWPEVLVVNDIPSEKNKPHYVDVFELFAGSAKATLFAKKYGLNALEPYELADGKDLCDKKVESFVLDALRRMRPLLLLIGFPCTEFCIMNENCNYALRPEELELRRALMRPALKWVCKLCQEQAASGRYYILENPLRSRLWQEACVKELYKVDNTEFVNCDGGAFGAVDLDGFPIIKTYGFLLNCPKIARALDRRLSPQERQVCKPLEGANVTASQVYPDDLVHAILRALRKTANTFTGGTVRSLVLQPGQALFKRVESLVPWELTRVQIASTPMTRRMPRDIPFTHRGAALLHADESLVLEAEDLAVIEFPKQRFSKVVSAAIFFYGLVDEDLPARQEQPSGEPDPGDQGDPQLPVPGLRTDVTFPGAPKELASAVKASVARLRLNTGHANKKELIRFLSAHGSVNFGERVQLDIVYVRDLTGSNHMILGMVDLATSFQQAVRVQSRNAEHVLEMFRRAWLAPYGYPLVCEVDADGAFEGEFRLQLEHAGVHVPVIPPEAHWRIGTVERRNAILRTALEKLIDENAVVNGAGLDWILVAAVQALNASTASKGRCPYQAVFGRLPRFPGDLFSDDRALAVTDSHLLAEELRCQALRVINEMRASQTIRRALPRKTKPGRDECKQILPGSLAAYWRWSKKVTYEQLRPAYGMESWTPSLEDMKALKTAELALTDGLWRDERGPGPPEEETLDVHVDEPMAQKQHQWHLKDNLQLKMKALDREIPWRVIVAGPKEIFDLYVAANIKEYESWLSWACIRPLSEERIHEIKNTPSLKRRIIPARNAYRDKNRQAQCTDCKSLYDAVISPNVSTSEKRTMIAIRSAQDFIKEDECRKGVAINFVTNNDVRIMKDLERHVRAKVRSTKLAPCFYIVL</sequence>
<feature type="region of interest" description="Disordered" evidence="1">
    <location>
        <begin position="597"/>
        <end position="661"/>
    </location>
</feature>
<dbReference type="Proteomes" id="UP001642484">
    <property type="component" value="Unassembled WGS sequence"/>
</dbReference>
<feature type="compositionally biased region" description="Polar residues" evidence="1">
    <location>
        <begin position="316"/>
        <end position="326"/>
    </location>
</feature>
<feature type="region of interest" description="Disordered" evidence="1">
    <location>
        <begin position="220"/>
        <end position="259"/>
    </location>
</feature>
<dbReference type="EMBL" id="CAXAMN010009524">
    <property type="protein sequence ID" value="CAK9028994.1"/>
    <property type="molecule type" value="Genomic_DNA"/>
</dbReference>
<reference evidence="3 4" key="1">
    <citation type="submission" date="2024-02" db="EMBL/GenBank/DDBJ databases">
        <authorList>
            <person name="Chen Y."/>
            <person name="Shah S."/>
            <person name="Dougan E. K."/>
            <person name="Thang M."/>
            <person name="Chan C."/>
        </authorList>
    </citation>
    <scope>NUCLEOTIDE SEQUENCE [LARGE SCALE GENOMIC DNA]</scope>
</reference>
<feature type="domain" description="Integrase catalytic" evidence="2">
    <location>
        <begin position="1176"/>
        <end position="1339"/>
    </location>
</feature>
<organism evidence="3 4">
    <name type="scientific">Durusdinium trenchii</name>
    <dbReference type="NCBI Taxonomy" id="1381693"/>
    <lineage>
        <taxon>Eukaryota</taxon>
        <taxon>Sar</taxon>
        <taxon>Alveolata</taxon>
        <taxon>Dinophyceae</taxon>
        <taxon>Suessiales</taxon>
        <taxon>Symbiodiniaceae</taxon>
        <taxon>Durusdinium</taxon>
    </lineage>
</organism>
<dbReference type="InterPro" id="IPR001584">
    <property type="entry name" value="Integrase_cat-core"/>
</dbReference>
<proteinExistence type="predicted"/>
<evidence type="ECO:0000259" key="2">
    <source>
        <dbReference type="PROSITE" id="PS50994"/>
    </source>
</evidence>
<dbReference type="InterPro" id="IPR027417">
    <property type="entry name" value="P-loop_NTPase"/>
</dbReference>
<dbReference type="Gene3D" id="3.40.50.300">
    <property type="entry name" value="P-loop containing nucleotide triphosphate hydrolases"/>
    <property type="match status" value="1"/>
</dbReference>
<accession>A0ABP0KQ35</accession>
<comment type="caution">
    <text evidence="3">The sequence shown here is derived from an EMBL/GenBank/DDBJ whole genome shotgun (WGS) entry which is preliminary data.</text>
</comment>
<feature type="region of interest" description="Disordered" evidence="1">
    <location>
        <begin position="313"/>
        <end position="341"/>
    </location>
</feature>
<dbReference type="InterPro" id="IPR036397">
    <property type="entry name" value="RNaseH_sf"/>
</dbReference>
<evidence type="ECO:0000313" key="4">
    <source>
        <dbReference type="Proteomes" id="UP001642484"/>
    </source>
</evidence>
<dbReference type="PROSITE" id="PS50994">
    <property type="entry name" value="INTEGRASE"/>
    <property type="match status" value="1"/>
</dbReference>
<evidence type="ECO:0000313" key="3">
    <source>
        <dbReference type="EMBL" id="CAK9028994.1"/>
    </source>
</evidence>
<dbReference type="Gene3D" id="3.30.420.10">
    <property type="entry name" value="Ribonuclease H-like superfamily/Ribonuclease H"/>
    <property type="match status" value="1"/>
</dbReference>
<feature type="compositionally biased region" description="Acidic residues" evidence="1">
    <location>
        <begin position="223"/>
        <end position="248"/>
    </location>
</feature>
<feature type="compositionally biased region" description="Basic and acidic residues" evidence="1">
    <location>
        <begin position="597"/>
        <end position="613"/>
    </location>
</feature>
<protein>
    <recommendedName>
        <fullName evidence="2">Integrase catalytic domain-containing protein</fullName>
    </recommendedName>
</protein>
<feature type="region of interest" description="Disordered" evidence="1">
    <location>
        <begin position="83"/>
        <end position="114"/>
    </location>
</feature>
<feature type="compositionally biased region" description="Low complexity" evidence="1">
    <location>
        <begin position="1115"/>
        <end position="1134"/>
    </location>
</feature>